<feature type="chain" id="PRO_5039452056" description="DUF5642 domain-containing protein" evidence="1">
    <location>
        <begin position="25"/>
        <end position="233"/>
    </location>
</feature>
<keyword evidence="3" id="KW-1185">Reference proteome</keyword>
<accession>A0A2S3ZZE8</accession>
<evidence type="ECO:0000313" key="3">
    <source>
        <dbReference type="Proteomes" id="UP000237061"/>
    </source>
</evidence>
<dbReference type="EMBL" id="PPXC01000003">
    <property type="protein sequence ID" value="POH74655.1"/>
    <property type="molecule type" value="Genomic_DNA"/>
</dbReference>
<dbReference type="AlphaFoldDB" id="A0A2S3ZZE8"/>
<protein>
    <recommendedName>
        <fullName evidence="4">DUF5642 domain-containing protein</fullName>
    </recommendedName>
</protein>
<keyword evidence="1" id="KW-0732">Signal</keyword>
<gene>
    <name evidence="2" type="ORF">CVS27_05425</name>
</gene>
<feature type="signal peptide" evidence="1">
    <location>
        <begin position="1"/>
        <end position="24"/>
    </location>
</feature>
<organism evidence="2 3">
    <name type="scientific">Arthrobacter glacialis</name>
    <dbReference type="NCBI Taxonomy" id="1664"/>
    <lineage>
        <taxon>Bacteria</taxon>
        <taxon>Bacillati</taxon>
        <taxon>Actinomycetota</taxon>
        <taxon>Actinomycetes</taxon>
        <taxon>Micrococcales</taxon>
        <taxon>Micrococcaceae</taxon>
        <taxon>Arthrobacter</taxon>
    </lineage>
</organism>
<reference evidence="2 3" key="1">
    <citation type="submission" date="2018-01" db="EMBL/GenBank/DDBJ databases">
        <title>Arthrobacter sp. nov., from glaciers in China.</title>
        <authorList>
            <person name="Liu Q."/>
            <person name="Xin Y.-H."/>
        </authorList>
    </citation>
    <scope>NUCLEOTIDE SEQUENCE [LARGE SCALE GENOMIC DNA]</scope>
    <source>
        <strain evidence="2 3">HLT2-12-2</strain>
    </source>
</reference>
<evidence type="ECO:0000256" key="1">
    <source>
        <dbReference type="SAM" id="SignalP"/>
    </source>
</evidence>
<comment type="caution">
    <text evidence="2">The sequence shown here is derived from an EMBL/GenBank/DDBJ whole genome shotgun (WGS) entry which is preliminary data.</text>
</comment>
<proteinExistence type="predicted"/>
<dbReference type="PROSITE" id="PS51257">
    <property type="entry name" value="PROKAR_LIPOPROTEIN"/>
    <property type="match status" value="1"/>
</dbReference>
<sequence length="233" mass="23887">MKQVVAAVGVAAMALAALSGCTIAVPSPTAPTVAQSPAPPSFAPPTIVAGHDAAAVAAAPMTFAAGTALRASVPVEFSDILGQPPQDYAETPGPPQWKLLQKNMAGQTQYSNAAGCKAAYWVTTHQGPLITMGDDKGSTFELMKYLIPSVLPDSLTETTLPWVAEAGTKGPGITFLRHNTKGAEGVMASSVWARMLGTADTALMVTLACPNDELLASTTPELMAKLSVAPPSN</sequence>
<evidence type="ECO:0000313" key="2">
    <source>
        <dbReference type="EMBL" id="POH74655.1"/>
    </source>
</evidence>
<name>A0A2S3ZZE8_ARTGL</name>
<dbReference type="RefSeq" id="WP_103464700.1">
    <property type="nucleotide sequence ID" value="NZ_PPXC01000003.1"/>
</dbReference>
<evidence type="ECO:0008006" key="4">
    <source>
        <dbReference type="Google" id="ProtNLM"/>
    </source>
</evidence>
<dbReference type="Proteomes" id="UP000237061">
    <property type="component" value="Unassembled WGS sequence"/>
</dbReference>